<evidence type="ECO:0000313" key="2">
    <source>
        <dbReference type="EMBL" id="QHT84681.1"/>
    </source>
</evidence>
<feature type="domain" description="C2H2-type" evidence="1">
    <location>
        <begin position="6"/>
        <end position="27"/>
    </location>
</feature>
<sequence>MELYKCNYCDKEYKSISARGLHYNLKHKELYIKDKKNNKDKKIYMCEICNKEYSCRQSKYFHKKTCKKSDDHQELINENKQLKETLNFLLQNNKKPSLLLQKINTGTINNGTINNTINNTNTINIIKFGNEDLREIFTEKEILKILNHKKFSLEESIKAVHCNDTRPEYKNIYITNLRNDYAYTFDGNKFINVYKEQAISDLVNEHCDFIEETVETYKNKIPKDAYKILQKFIEQMNDEDTEFTHHEINKTYSNYRKYKIESVKLLIFNNTDKNIIKVIL</sequence>
<dbReference type="PROSITE" id="PS00028">
    <property type="entry name" value="ZINC_FINGER_C2H2_1"/>
    <property type="match status" value="1"/>
</dbReference>
<protein>
    <recommendedName>
        <fullName evidence="1">C2H2-type domain-containing protein</fullName>
    </recommendedName>
</protein>
<organism evidence="2">
    <name type="scientific">viral metagenome</name>
    <dbReference type="NCBI Taxonomy" id="1070528"/>
    <lineage>
        <taxon>unclassified sequences</taxon>
        <taxon>metagenomes</taxon>
        <taxon>organismal metagenomes</taxon>
    </lineage>
</organism>
<reference evidence="2" key="1">
    <citation type="journal article" date="2020" name="Nature">
        <title>Giant virus diversity and host interactions through global metagenomics.</title>
        <authorList>
            <person name="Schulz F."/>
            <person name="Roux S."/>
            <person name="Paez-Espino D."/>
            <person name="Jungbluth S."/>
            <person name="Walsh D.A."/>
            <person name="Denef V.J."/>
            <person name="McMahon K.D."/>
            <person name="Konstantinidis K.T."/>
            <person name="Eloe-Fadrosh E.A."/>
            <person name="Kyrpides N.C."/>
            <person name="Woyke T."/>
        </authorList>
    </citation>
    <scope>NUCLEOTIDE SEQUENCE</scope>
    <source>
        <strain evidence="2">GVMAG-M-3300023184-177</strain>
    </source>
</reference>
<name>A0A6C0HVD7_9ZZZZ</name>
<evidence type="ECO:0000259" key="1">
    <source>
        <dbReference type="PROSITE" id="PS00028"/>
    </source>
</evidence>
<dbReference type="AlphaFoldDB" id="A0A6C0HVD7"/>
<dbReference type="InterPro" id="IPR013087">
    <property type="entry name" value="Znf_C2H2_type"/>
</dbReference>
<accession>A0A6C0HVD7</accession>
<dbReference type="EMBL" id="MN740023">
    <property type="protein sequence ID" value="QHT84681.1"/>
    <property type="molecule type" value="Genomic_DNA"/>
</dbReference>
<proteinExistence type="predicted"/>